<evidence type="ECO:0000313" key="3">
    <source>
        <dbReference type="Proteomes" id="UP000886523"/>
    </source>
</evidence>
<dbReference type="InterPro" id="IPR011009">
    <property type="entry name" value="Kinase-like_dom_sf"/>
</dbReference>
<dbReference type="InterPro" id="IPR001245">
    <property type="entry name" value="Ser-Thr/Tyr_kinase_cat_dom"/>
</dbReference>
<proteinExistence type="predicted"/>
<organism evidence="2 3">
    <name type="scientific">Hydnum rufescens UP504</name>
    <dbReference type="NCBI Taxonomy" id="1448309"/>
    <lineage>
        <taxon>Eukaryota</taxon>
        <taxon>Fungi</taxon>
        <taxon>Dikarya</taxon>
        <taxon>Basidiomycota</taxon>
        <taxon>Agaricomycotina</taxon>
        <taxon>Agaricomycetes</taxon>
        <taxon>Cantharellales</taxon>
        <taxon>Hydnaceae</taxon>
        <taxon>Hydnum</taxon>
    </lineage>
</organism>
<dbReference type="GO" id="GO:0005524">
    <property type="term" value="F:ATP binding"/>
    <property type="evidence" value="ECO:0007669"/>
    <property type="project" value="InterPro"/>
</dbReference>
<accession>A0A9P6ARM0</accession>
<dbReference type="AlphaFoldDB" id="A0A9P6ARM0"/>
<dbReference type="InterPro" id="IPR000719">
    <property type="entry name" value="Prot_kinase_dom"/>
</dbReference>
<dbReference type="EMBL" id="MU129012">
    <property type="protein sequence ID" value="KAF9510688.1"/>
    <property type="molecule type" value="Genomic_DNA"/>
</dbReference>
<dbReference type="SUPFAM" id="SSF56112">
    <property type="entry name" value="Protein kinase-like (PK-like)"/>
    <property type="match status" value="1"/>
</dbReference>
<name>A0A9P6ARM0_9AGAM</name>
<dbReference type="Proteomes" id="UP000886523">
    <property type="component" value="Unassembled WGS sequence"/>
</dbReference>
<evidence type="ECO:0000313" key="2">
    <source>
        <dbReference type="EMBL" id="KAF9510688.1"/>
    </source>
</evidence>
<comment type="caution">
    <text evidence="2">The sequence shown here is derived from an EMBL/GenBank/DDBJ whole genome shotgun (WGS) entry which is preliminary data.</text>
</comment>
<feature type="domain" description="Protein kinase" evidence="1">
    <location>
        <begin position="85"/>
        <end position="176"/>
    </location>
</feature>
<sequence>MYPEIILPGDLPYLPSMMRNIENDVALRTKATNLCGQSAVLFMDLLMEVLDKHPDAVGRGDLLKLLQRVVEASDQLPSRLLITGVTGMIYNNQGGEATIFKCRHGDRDVAARVIHVKSSDNDTDMTRSLQGIRREIIVHRQLRNRHILELLGIIETDQHPLTIITPWMENGQASNT</sequence>
<dbReference type="OrthoDB" id="346907at2759"/>
<dbReference type="Pfam" id="PF07714">
    <property type="entry name" value="PK_Tyr_Ser-Thr"/>
    <property type="match status" value="1"/>
</dbReference>
<protein>
    <recommendedName>
        <fullName evidence="1">Protein kinase domain-containing protein</fullName>
    </recommendedName>
</protein>
<dbReference type="GO" id="GO:0004672">
    <property type="term" value="F:protein kinase activity"/>
    <property type="evidence" value="ECO:0007669"/>
    <property type="project" value="InterPro"/>
</dbReference>
<evidence type="ECO:0000259" key="1">
    <source>
        <dbReference type="PROSITE" id="PS50011"/>
    </source>
</evidence>
<dbReference type="PROSITE" id="PS50011">
    <property type="entry name" value="PROTEIN_KINASE_DOM"/>
    <property type="match status" value="1"/>
</dbReference>
<dbReference type="Gene3D" id="1.10.510.10">
    <property type="entry name" value="Transferase(Phosphotransferase) domain 1"/>
    <property type="match status" value="1"/>
</dbReference>
<gene>
    <name evidence="2" type="ORF">BS47DRAFT_50943</name>
</gene>
<reference evidence="2" key="1">
    <citation type="journal article" date="2020" name="Nat. Commun.">
        <title>Large-scale genome sequencing of mycorrhizal fungi provides insights into the early evolution of symbiotic traits.</title>
        <authorList>
            <person name="Miyauchi S."/>
            <person name="Kiss E."/>
            <person name="Kuo A."/>
            <person name="Drula E."/>
            <person name="Kohler A."/>
            <person name="Sanchez-Garcia M."/>
            <person name="Morin E."/>
            <person name="Andreopoulos B."/>
            <person name="Barry K.W."/>
            <person name="Bonito G."/>
            <person name="Buee M."/>
            <person name="Carver A."/>
            <person name="Chen C."/>
            <person name="Cichocki N."/>
            <person name="Clum A."/>
            <person name="Culley D."/>
            <person name="Crous P.W."/>
            <person name="Fauchery L."/>
            <person name="Girlanda M."/>
            <person name="Hayes R.D."/>
            <person name="Keri Z."/>
            <person name="LaButti K."/>
            <person name="Lipzen A."/>
            <person name="Lombard V."/>
            <person name="Magnuson J."/>
            <person name="Maillard F."/>
            <person name="Murat C."/>
            <person name="Nolan M."/>
            <person name="Ohm R.A."/>
            <person name="Pangilinan J."/>
            <person name="Pereira M.F."/>
            <person name="Perotto S."/>
            <person name="Peter M."/>
            <person name="Pfister S."/>
            <person name="Riley R."/>
            <person name="Sitrit Y."/>
            <person name="Stielow J.B."/>
            <person name="Szollosi G."/>
            <person name="Zifcakova L."/>
            <person name="Stursova M."/>
            <person name="Spatafora J.W."/>
            <person name="Tedersoo L."/>
            <person name="Vaario L.M."/>
            <person name="Yamada A."/>
            <person name="Yan M."/>
            <person name="Wang P."/>
            <person name="Xu J."/>
            <person name="Bruns T."/>
            <person name="Baldrian P."/>
            <person name="Vilgalys R."/>
            <person name="Dunand C."/>
            <person name="Henrissat B."/>
            <person name="Grigoriev I.V."/>
            <person name="Hibbett D."/>
            <person name="Nagy L.G."/>
            <person name="Martin F.M."/>
        </authorList>
    </citation>
    <scope>NUCLEOTIDE SEQUENCE</scope>
    <source>
        <strain evidence="2">UP504</strain>
    </source>
</reference>
<keyword evidence="3" id="KW-1185">Reference proteome</keyword>